<sequence length="1015" mass="114771">MLPHFVLAVLIKLSDLTIVNTSYGPVQGSTKFSDDGNHKLMFKRIPFAKPPIGELRFGLPQSPNPWTGILNATEYSSSCMSHFLNTRHQQKSISEDCLYLNIFTSENCLTEKCAVIVYFHGGAFLAESAVMFSDEFILERYVSEDVVFVTSAYRLGVFGQLYFGPNGVLSENLLVHDSVKSLEFVHNEISNFGGNPKQVTIMGHSAGAALVNFLGFSDIIDPTLFQQIIAISAPMSFIFYDDAINNSYKFAEKLGCFGGNRSSMDVKSTLNCLQKFNDTEILNAQTEMVQTNFNSFNGVIQGEPVMKRNGKIANFKKNAPKRHIVCGSTQLEFGKDPFQYKPAGNFLDIENPKEVFDFYDTKMHNTEPRWTDPSSASVYISSRTYCEAMANAGANAYIYETRQKPESLHVSDMQYFIGIHREKVHTSDMDILDSFYSKMLVNFTKTGVPAPGWEKLDPKRMNYLELKVDTELGKGPRMLENYHDKEMETWFGEVMEYDRNVTKQKLMEFSSSTGNISESQSIFGQLWFHPIILLIVIIIILSLPFAKPPIGELRFELPQYPESWTGILNATDYSSSCMSNFINTTHPQKSISEDCLYLNIFTSETCLTKKCPLLLYIHGGAFRAESAVMFSDEFILERYVSEDVVFVTSAYRLGVFGQLYFGQNGGISENLLVHDAIKSLQFIHKEISNFGGITNQVTLMGHSAGGALVQFLGFSELIDPNARLFQQMIALSAHGAFVFYEGAIGQSFELAEKLGCFQGNRNDTQVSKIVDCLRKLDSSEILKIQTQMAQADFHSFLGIVPGPPVMKSNQTISNFKKNAPKRNMICGSTELEFAVDKFKYPVPGRFLDIDNFKEDLDYYYKNMELHDPTWTDPNSASVYISSRTYCEAMANAGANAFIFETRQKPISMHVTDMQYFIGIHREKVHTPDMDILDSFYSKMMVNFTKTGVPAPVLAWEKLDPKRMNYLELKVDSELGEGPRMLENYHDNEMEIWFGEVMEYDRNVTKQTGERTPLLS</sequence>
<feature type="domain" description="Carboxylesterase type B" evidence="5">
    <location>
        <begin position="541"/>
        <end position="992"/>
    </location>
</feature>
<gene>
    <name evidence="6" type="ORF">L5515_006751</name>
</gene>
<evidence type="ECO:0000313" key="7">
    <source>
        <dbReference type="Proteomes" id="UP000829354"/>
    </source>
</evidence>
<evidence type="ECO:0000256" key="2">
    <source>
        <dbReference type="ARBA" id="ARBA00022487"/>
    </source>
</evidence>
<dbReference type="Proteomes" id="UP000829354">
    <property type="component" value="Chromosome V"/>
</dbReference>
<dbReference type="PROSITE" id="PS00122">
    <property type="entry name" value="CARBOXYLESTERASE_B_1"/>
    <property type="match status" value="2"/>
</dbReference>
<organism evidence="6 7">
    <name type="scientific">Caenorhabditis briggsae</name>
    <dbReference type="NCBI Taxonomy" id="6238"/>
    <lineage>
        <taxon>Eukaryota</taxon>
        <taxon>Metazoa</taxon>
        <taxon>Ecdysozoa</taxon>
        <taxon>Nematoda</taxon>
        <taxon>Chromadorea</taxon>
        <taxon>Rhabditida</taxon>
        <taxon>Rhabditina</taxon>
        <taxon>Rhabditomorpha</taxon>
        <taxon>Rhabditoidea</taxon>
        <taxon>Rhabditidae</taxon>
        <taxon>Peloderinae</taxon>
        <taxon>Caenorhabditis</taxon>
    </lineage>
</organism>
<keyword evidence="2" id="KW-0719">Serine esterase</keyword>
<feature type="domain" description="Carboxylesterase type B" evidence="5">
    <location>
        <begin position="17"/>
        <end position="340"/>
    </location>
</feature>
<evidence type="ECO:0000313" key="6">
    <source>
        <dbReference type="EMBL" id="UMM33180.1"/>
    </source>
</evidence>
<name>A0AAE9F2A5_CAEBR</name>
<evidence type="ECO:0000256" key="1">
    <source>
        <dbReference type="ARBA" id="ARBA00005964"/>
    </source>
</evidence>
<dbReference type="AlphaFoldDB" id="A0AAE9F2A5"/>
<accession>A0AAE9F2A5</accession>
<dbReference type="InterPro" id="IPR029058">
    <property type="entry name" value="AB_hydrolase_fold"/>
</dbReference>
<keyword evidence="4" id="KW-0732">Signal</keyword>
<dbReference type="EMBL" id="CP092624">
    <property type="protein sequence ID" value="UMM33180.1"/>
    <property type="molecule type" value="Genomic_DNA"/>
</dbReference>
<evidence type="ECO:0000256" key="3">
    <source>
        <dbReference type="ARBA" id="ARBA00022801"/>
    </source>
</evidence>
<feature type="signal peptide" evidence="4">
    <location>
        <begin position="1"/>
        <end position="21"/>
    </location>
</feature>
<comment type="similarity">
    <text evidence="1">Belongs to the type-B carboxylesterase/lipase family.</text>
</comment>
<reference evidence="6 7" key="1">
    <citation type="submission" date="2022-04" db="EMBL/GenBank/DDBJ databases">
        <title>Chromosome-level reference genomes for two strains of Caenorhabditis briggsae: an improved platform for comparative genomics.</title>
        <authorList>
            <person name="Stevens L."/>
            <person name="Andersen E."/>
        </authorList>
    </citation>
    <scope>NUCLEOTIDE SEQUENCE [LARGE SCALE GENOMIC DNA]</scope>
    <source>
        <strain evidence="6">VX34</strain>
        <tissue evidence="6">Whole-organism</tissue>
    </source>
</reference>
<dbReference type="SUPFAM" id="SSF53474">
    <property type="entry name" value="alpha/beta-Hydrolases"/>
    <property type="match status" value="2"/>
</dbReference>
<dbReference type="Pfam" id="PF00135">
    <property type="entry name" value="COesterase"/>
    <property type="match status" value="2"/>
</dbReference>
<dbReference type="InterPro" id="IPR002018">
    <property type="entry name" value="CarbesteraseB"/>
</dbReference>
<evidence type="ECO:0000259" key="5">
    <source>
        <dbReference type="Pfam" id="PF00135"/>
    </source>
</evidence>
<dbReference type="PANTHER" id="PTHR45580:SF7">
    <property type="entry name" value="CARBOXYLESTERASE TYPE B DOMAIN-CONTAINING PROTEIN-RELATED"/>
    <property type="match status" value="1"/>
</dbReference>
<feature type="chain" id="PRO_5041969338" description="Carboxylesterase type B domain-containing protein" evidence="4">
    <location>
        <begin position="22"/>
        <end position="1015"/>
    </location>
</feature>
<proteinExistence type="inferred from homology"/>
<keyword evidence="3" id="KW-0378">Hydrolase</keyword>
<dbReference type="PANTHER" id="PTHR45580">
    <property type="entry name" value="PROTEIN CBG05369"/>
    <property type="match status" value="1"/>
</dbReference>
<protein>
    <recommendedName>
        <fullName evidence="5">Carboxylesterase type B domain-containing protein</fullName>
    </recommendedName>
</protein>
<dbReference type="GO" id="GO:0052689">
    <property type="term" value="F:carboxylic ester hydrolase activity"/>
    <property type="evidence" value="ECO:0007669"/>
    <property type="project" value="UniProtKB-KW"/>
</dbReference>
<keyword evidence="7" id="KW-1185">Reference proteome</keyword>
<evidence type="ECO:0000256" key="4">
    <source>
        <dbReference type="SAM" id="SignalP"/>
    </source>
</evidence>
<dbReference type="InterPro" id="IPR019826">
    <property type="entry name" value="Carboxylesterase_B_AS"/>
</dbReference>
<dbReference type="Gene3D" id="3.40.50.1820">
    <property type="entry name" value="alpha/beta hydrolase"/>
    <property type="match status" value="2"/>
</dbReference>